<dbReference type="Proteomes" id="UP000824229">
    <property type="component" value="Unassembled WGS sequence"/>
</dbReference>
<protein>
    <submittedName>
        <fullName evidence="2">FapA family protein</fullName>
    </submittedName>
</protein>
<gene>
    <name evidence="2" type="ORF">H9872_03945</name>
</gene>
<dbReference type="EMBL" id="JAHLFQ010000080">
    <property type="protein sequence ID" value="MBU3803891.1"/>
    <property type="molecule type" value="Genomic_DNA"/>
</dbReference>
<evidence type="ECO:0000313" key="3">
    <source>
        <dbReference type="Proteomes" id="UP000824229"/>
    </source>
</evidence>
<comment type="caution">
    <text evidence="2">The sequence shown here is derived from an EMBL/GenBank/DDBJ whole genome shotgun (WGS) entry which is preliminary data.</text>
</comment>
<feature type="domain" description="Flagellar Assembly Protein A N-terminal region" evidence="1">
    <location>
        <begin position="11"/>
        <end position="183"/>
    </location>
</feature>
<proteinExistence type="predicted"/>
<dbReference type="PANTHER" id="PTHR38032">
    <property type="entry name" value="POLYMERASE-RELATED"/>
    <property type="match status" value="1"/>
</dbReference>
<dbReference type="AlphaFoldDB" id="A0A9E2KCG9"/>
<reference evidence="2" key="1">
    <citation type="journal article" date="2021" name="PeerJ">
        <title>Extensive microbial diversity within the chicken gut microbiome revealed by metagenomics and culture.</title>
        <authorList>
            <person name="Gilroy R."/>
            <person name="Ravi A."/>
            <person name="Getino M."/>
            <person name="Pursley I."/>
            <person name="Horton D.L."/>
            <person name="Alikhan N.F."/>
            <person name="Baker D."/>
            <person name="Gharbi K."/>
            <person name="Hall N."/>
            <person name="Watson M."/>
            <person name="Adriaenssens E.M."/>
            <person name="Foster-Nyarko E."/>
            <person name="Jarju S."/>
            <person name="Secka A."/>
            <person name="Antonio M."/>
            <person name="Oren A."/>
            <person name="Chaudhuri R.R."/>
            <person name="La Ragione R."/>
            <person name="Hildebrand F."/>
            <person name="Pallen M.J."/>
        </authorList>
    </citation>
    <scope>NUCLEOTIDE SEQUENCE</scope>
    <source>
        <strain evidence="2">B5-657</strain>
    </source>
</reference>
<dbReference type="Pfam" id="PF03961">
    <property type="entry name" value="FapA"/>
    <property type="match status" value="1"/>
</dbReference>
<accession>A0A9E2KCG9</accession>
<evidence type="ECO:0000259" key="1">
    <source>
        <dbReference type="Pfam" id="PF20250"/>
    </source>
</evidence>
<evidence type="ECO:0000313" key="2">
    <source>
        <dbReference type="EMBL" id="MBU3803891.1"/>
    </source>
</evidence>
<name>A0A9E2KCG9_9FIRM</name>
<reference evidence="2" key="2">
    <citation type="submission" date="2021-04" db="EMBL/GenBank/DDBJ databases">
        <authorList>
            <person name="Gilroy R."/>
        </authorList>
    </citation>
    <scope>NUCLEOTIDE SEQUENCE</scope>
    <source>
        <strain evidence="2">B5-657</strain>
    </source>
</reference>
<dbReference type="InterPro" id="IPR005646">
    <property type="entry name" value="FapA"/>
</dbReference>
<organism evidence="2 3">
    <name type="scientific">Candidatus Cellulosilyticum pullistercoris</name>
    <dbReference type="NCBI Taxonomy" id="2838521"/>
    <lineage>
        <taxon>Bacteria</taxon>
        <taxon>Bacillati</taxon>
        <taxon>Bacillota</taxon>
        <taxon>Clostridia</taxon>
        <taxon>Lachnospirales</taxon>
        <taxon>Cellulosilyticaceae</taxon>
        <taxon>Cellulosilyticum</taxon>
    </lineage>
</organism>
<dbReference type="InterPro" id="IPR046865">
    <property type="entry name" value="FapA_b_solenoid"/>
</dbReference>
<sequence length="464" mass="50383">MDRKGAIKEGIHVEVSQDKMLGVISFTEPENGGKKLTFDEIKAAIKDKGIVKGIEEVYLEEVFKNHTYGYKYIIAKGKAPVNGENGKIQFAFDVEALKQLKPKVNEDGTVDLKDLSAVKNVKAGDHLATKILGTPGEEGFNVQGKVIRAKKGKEARMPKGRNTKILEDGVTLVADIDGKLEYDDYNIYINSVYNIYGDLDSSIGNVDFIGSVVVHGSIHSGFSIKAGGSVEVRGPVEDAVIIAGEDIFLDYGIQGTEKSKLVARGNVVAKFIQNACVEAGGSVVTEAILHSTVTAGDSIRTEVGKGTIVGGKVAATNLVLAKSIGSPMGTTTAIQIGVSPNIYVEHRGLIEELKVKRESLNKIDQGILFLMNKMKSGGLTSQQKTMLQKLNLTRQPVLEEYEEVKHRLEKVGEILNNVEDGMIKCSDTIYPGVKITCGNLIKYIDETYVRVVIRKFEGDIHIGI</sequence>
<dbReference type="InterPro" id="IPR046866">
    <property type="entry name" value="FapA_N"/>
</dbReference>
<dbReference type="Pfam" id="PF20250">
    <property type="entry name" value="FapA_N"/>
    <property type="match status" value="1"/>
</dbReference>
<dbReference type="PANTHER" id="PTHR38032:SF1">
    <property type="entry name" value="RNA-BINDING PROTEIN KHPB N-TERMINAL DOMAIN-CONTAINING PROTEIN"/>
    <property type="match status" value="1"/>
</dbReference>